<proteinExistence type="predicted"/>
<sequence>MEASHFFDFEGLEGLLASTNAAVDYAASLGVAPSGLTALGMPTSLHPGLLPIGAAMMMTPAAYDPATAHDMLASTQLLAVAKPSVSMAYAPAMEQGLLAAAHGIVPPPVPVPFDLGMGPAAATATASSDLLGASLLTAATSLPTTAAAMTTTTVPVAMPALPTYTPMGELDALFAELSSASSSLSSSPATSANDLGDLGDMGDLSGLATNWLATAVSQAASNGLATTSSLLMDHRHLQQPNASIMSAFGTLTPTSHADPISPASLPSLTGSPEPLVTPVSAPLLDDGAAITSPASFMSLPSPGAEPTTMMRLSSAASFLPAASAQAAAPLVAPVPVKTPARSLERGSVSLSFSDLVSLVKHLPQEPERAAAHHTPSPAAVASAWTASPSPATPRSRASSASSASAAAPTPASAAAPRGTTASQRGAGTKRKRGTSRHPRLVLDAGRSTGVAFPPATLPVSAPAAALSAPSPSSLAAAEAAVGAADKKQRLALAPAVPATVSVQDLAAQLSDLQAHLADSRAREETYRRDLSLLLGSLIQQPTARIGVAPAATLASPTSTASATATAAPVYHVAPTRPRSTPVGSAATSALAAHLPSFVH</sequence>
<keyword evidence="5" id="KW-1185">Reference proteome</keyword>
<dbReference type="EMBL" id="ML014379">
    <property type="protein sequence ID" value="RKO98686.1"/>
    <property type="molecule type" value="Genomic_DNA"/>
</dbReference>
<dbReference type="EMBL" id="ML009155">
    <property type="protein sequence ID" value="RKO97846.1"/>
    <property type="molecule type" value="Genomic_DNA"/>
</dbReference>
<feature type="region of interest" description="Disordered" evidence="1">
    <location>
        <begin position="366"/>
        <end position="447"/>
    </location>
</feature>
<gene>
    <name evidence="2" type="ORF">CAUPRSCDRAFT_10509</name>
    <name evidence="3" type="ORF">CXG81DRAFT_21124</name>
</gene>
<dbReference type="AlphaFoldDB" id="A0A4P9X1S6"/>
<evidence type="ECO:0000313" key="2">
    <source>
        <dbReference type="EMBL" id="RKO97846.1"/>
    </source>
</evidence>
<organism evidence="2 4">
    <name type="scientific">Caulochytrium protostelioides</name>
    <dbReference type="NCBI Taxonomy" id="1555241"/>
    <lineage>
        <taxon>Eukaryota</taxon>
        <taxon>Fungi</taxon>
        <taxon>Fungi incertae sedis</taxon>
        <taxon>Chytridiomycota</taxon>
        <taxon>Chytridiomycota incertae sedis</taxon>
        <taxon>Chytridiomycetes</taxon>
        <taxon>Caulochytriales</taxon>
        <taxon>Caulochytriaceae</taxon>
        <taxon>Caulochytrium</taxon>
    </lineage>
</organism>
<dbReference type="Proteomes" id="UP000268535">
    <property type="component" value="Unassembled WGS sequence"/>
</dbReference>
<reference evidence="2" key="3">
    <citation type="submission" date="2018-08" db="EMBL/GenBank/DDBJ databases">
        <title>Leveraging single-cell genomics to expand the Fungal Tree of Life.</title>
        <authorList>
            <consortium name="DOE Joint Genome Institute"/>
            <person name="Ahrendt S.R."/>
            <person name="Quandt C.A."/>
            <person name="Ciobanu D."/>
            <person name="Clum A."/>
            <person name="Salamov A."/>
            <person name="Andreopoulos B."/>
            <person name="Cheng J.-F."/>
            <person name="Woyke T."/>
            <person name="Pelin A."/>
            <person name="Henrissat B."/>
            <person name="Reynolds N."/>
            <person name="Benny G.L."/>
            <person name="Smith M.E."/>
            <person name="James T.Y."/>
            <person name="Grigoriev I.V."/>
        </authorList>
    </citation>
    <scope>NUCLEOTIDE SEQUENCE</scope>
    <source>
        <strain evidence="2">ATCC 52028</strain>
    </source>
</reference>
<accession>A0A4P9X1S6</accession>
<evidence type="ECO:0000313" key="4">
    <source>
        <dbReference type="Proteomes" id="UP000268535"/>
    </source>
</evidence>
<protein>
    <submittedName>
        <fullName evidence="2">Uncharacterized protein</fullName>
    </submittedName>
</protein>
<evidence type="ECO:0000256" key="1">
    <source>
        <dbReference type="SAM" id="MobiDB-lite"/>
    </source>
</evidence>
<reference evidence="4 5" key="1">
    <citation type="journal article" date="2018" name="Nat. Microbiol.">
        <title>Leveraging single-cell genomics to expand the fungal tree of life.</title>
        <authorList>
            <person name="Ahrendt S.R."/>
            <person name="Quandt C.A."/>
            <person name="Ciobanu D."/>
            <person name="Clum A."/>
            <person name="Salamov A."/>
            <person name="Andreopoulos B."/>
            <person name="Cheng J.F."/>
            <person name="Woyke T."/>
            <person name="Pelin A."/>
            <person name="Henrissat B."/>
            <person name="Reynolds N.K."/>
            <person name="Benny G.L."/>
            <person name="Smith M.E."/>
            <person name="James T.Y."/>
            <person name="Grigoriev I.V."/>
        </authorList>
    </citation>
    <scope>NUCLEOTIDE SEQUENCE [LARGE SCALE GENOMIC DNA]</scope>
    <source>
        <strain evidence="4 5">ATCC 52028</strain>
    </source>
</reference>
<evidence type="ECO:0000313" key="3">
    <source>
        <dbReference type="EMBL" id="RKO98686.1"/>
    </source>
</evidence>
<evidence type="ECO:0000313" key="5">
    <source>
        <dbReference type="Proteomes" id="UP000274922"/>
    </source>
</evidence>
<reference evidence="3" key="2">
    <citation type="submission" date="2018-04" db="EMBL/GenBank/DDBJ databases">
        <title>Leveraging single-cell genomics to expand the Fungal Tree of Life.</title>
        <authorList>
            <consortium name="DOE Joint Genome Institute"/>
            <person name="Ahrendt S.R."/>
            <person name="Quandt C.A."/>
            <person name="Ciobanu D."/>
            <person name="Clum A."/>
            <person name="Salamov A."/>
            <person name="Andreopoulos B."/>
            <person name="Cheng J.-F."/>
            <person name="Woyke T."/>
            <person name="Pelin A."/>
            <person name="Henrissat B."/>
            <person name="Benny G.L."/>
            <person name="Smith M.E."/>
            <person name="James T.Y."/>
            <person name="Grigoriev I.V."/>
        </authorList>
    </citation>
    <scope>NUCLEOTIDE SEQUENCE</scope>
    <source>
        <strain evidence="3">ATCC 52028</strain>
    </source>
</reference>
<name>A0A4P9X1S6_9FUNG</name>
<feature type="compositionally biased region" description="Low complexity" evidence="1">
    <location>
        <begin position="374"/>
        <end position="422"/>
    </location>
</feature>
<feature type="compositionally biased region" description="Basic residues" evidence="1">
    <location>
        <begin position="427"/>
        <end position="439"/>
    </location>
</feature>
<dbReference type="Proteomes" id="UP000274922">
    <property type="component" value="Unassembled WGS sequence"/>
</dbReference>